<dbReference type="Gene3D" id="3.40.50.360">
    <property type="match status" value="1"/>
</dbReference>
<dbReference type="InterPro" id="IPR029039">
    <property type="entry name" value="Flavoprotein-like_sf"/>
</dbReference>
<reference evidence="4" key="1">
    <citation type="submission" date="2020-11" db="EMBL/GenBank/DDBJ databases">
        <title>Halonatronomonas betainensis gen. nov., sp. nov. a novel haloalkaliphilic representative of the family Halanaerobiacae capable of betaine degradation.</title>
        <authorList>
            <person name="Boltyanskaya Y."/>
            <person name="Kevbrin V."/>
            <person name="Detkova E."/>
            <person name="Grouzdev D.S."/>
            <person name="Koziaeva V."/>
            <person name="Zhilina T."/>
        </authorList>
    </citation>
    <scope>NUCLEOTIDE SEQUENCE</scope>
    <source>
        <strain evidence="4">Z-7014</strain>
    </source>
</reference>
<gene>
    <name evidence="4" type="ORF">I0Q91_00595</name>
</gene>
<dbReference type="EMBL" id="JADPIE010000001">
    <property type="protein sequence ID" value="MBF8435563.1"/>
    <property type="molecule type" value="Genomic_DNA"/>
</dbReference>
<proteinExistence type="predicted"/>
<evidence type="ECO:0000313" key="4">
    <source>
        <dbReference type="EMBL" id="MBF8435563.1"/>
    </source>
</evidence>
<dbReference type="RefSeq" id="WP_270452201.1">
    <property type="nucleotide sequence ID" value="NZ_JADPIE010000001.1"/>
</dbReference>
<dbReference type="PANTHER" id="PTHR43278">
    <property type="entry name" value="NAD(P)H-DEPENDENT FMN-CONTAINING OXIDOREDUCTASE YWQN-RELATED"/>
    <property type="match status" value="1"/>
</dbReference>
<keyword evidence="1" id="KW-0285">Flavoprotein</keyword>
<dbReference type="PANTHER" id="PTHR43278:SF1">
    <property type="entry name" value="IRON-SULFUR FLAVOPROTEIN MJ1083"/>
    <property type="match status" value="1"/>
</dbReference>
<dbReference type="AlphaFoldDB" id="A0A931AVI5"/>
<dbReference type="Pfam" id="PF03358">
    <property type="entry name" value="FMN_red"/>
    <property type="match status" value="1"/>
</dbReference>
<dbReference type="SUPFAM" id="SSF52218">
    <property type="entry name" value="Flavoproteins"/>
    <property type="match status" value="1"/>
</dbReference>
<keyword evidence="5" id="KW-1185">Reference proteome</keyword>
<evidence type="ECO:0000256" key="2">
    <source>
        <dbReference type="ARBA" id="ARBA00022643"/>
    </source>
</evidence>
<sequence>MILGISGSGRKNGTTSGVIKYILENTGEEYEYISLAGKQINGCIGCTECAADSFCKVKDDWQEIGYKMLEADAIVFGAPDYYDTLNALAHACLERTYCFRHREKFKLAGKLGVAVAVDGDPEVSRVETYIKRMMDSNQMAIMDKLHVEGYSQCFTCGYGEDCAAGTVVKRHGFLDEIKTEHLPDKFSDQPDKMLKAKMIARNLGSLLKDRSDNNENIKEN</sequence>
<dbReference type="GO" id="GO:0016491">
    <property type="term" value="F:oxidoreductase activity"/>
    <property type="evidence" value="ECO:0007669"/>
    <property type="project" value="InterPro"/>
</dbReference>
<feature type="domain" description="NADPH-dependent FMN reductase-like" evidence="3">
    <location>
        <begin position="2"/>
        <end position="144"/>
    </location>
</feature>
<organism evidence="4 5">
    <name type="scientific">Halonatronomonas betaini</name>
    <dbReference type="NCBI Taxonomy" id="2778430"/>
    <lineage>
        <taxon>Bacteria</taxon>
        <taxon>Bacillati</taxon>
        <taxon>Bacillota</taxon>
        <taxon>Clostridia</taxon>
        <taxon>Halanaerobiales</taxon>
        <taxon>Halarsenatibacteraceae</taxon>
        <taxon>Halonatronomonas</taxon>
    </lineage>
</organism>
<evidence type="ECO:0000256" key="1">
    <source>
        <dbReference type="ARBA" id="ARBA00022630"/>
    </source>
</evidence>
<dbReference type="InterPro" id="IPR005025">
    <property type="entry name" value="FMN_Rdtase-like_dom"/>
</dbReference>
<dbReference type="Proteomes" id="UP000621436">
    <property type="component" value="Unassembled WGS sequence"/>
</dbReference>
<evidence type="ECO:0000313" key="5">
    <source>
        <dbReference type="Proteomes" id="UP000621436"/>
    </source>
</evidence>
<protein>
    <submittedName>
        <fullName evidence="4">Flavodoxin family protein</fullName>
    </submittedName>
</protein>
<evidence type="ECO:0000259" key="3">
    <source>
        <dbReference type="Pfam" id="PF03358"/>
    </source>
</evidence>
<keyword evidence="2" id="KW-0288">FMN</keyword>
<comment type="caution">
    <text evidence="4">The sequence shown here is derived from an EMBL/GenBank/DDBJ whole genome shotgun (WGS) entry which is preliminary data.</text>
</comment>
<accession>A0A931AVI5</accession>
<name>A0A931AVI5_9FIRM</name>
<dbReference type="InterPro" id="IPR051796">
    <property type="entry name" value="ISF_SsuE-like"/>
</dbReference>